<dbReference type="RefSeq" id="XP_002140125.1">
    <property type="nucleotide sequence ID" value="XM_002140089.1"/>
</dbReference>
<organism evidence="4 5">
    <name type="scientific">Cryptosporidium muris (strain RN66)</name>
    <dbReference type="NCBI Taxonomy" id="441375"/>
    <lineage>
        <taxon>Eukaryota</taxon>
        <taxon>Sar</taxon>
        <taxon>Alveolata</taxon>
        <taxon>Apicomplexa</taxon>
        <taxon>Conoidasida</taxon>
        <taxon>Coccidia</taxon>
        <taxon>Eucoccidiorida</taxon>
        <taxon>Eimeriorina</taxon>
        <taxon>Cryptosporidiidae</taxon>
        <taxon>Cryptosporidium</taxon>
    </lineage>
</organism>
<dbReference type="OrthoDB" id="10248398at2759"/>
<dbReference type="OMA" id="MPLLDQW"/>
<dbReference type="InterPro" id="IPR008493">
    <property type="entry name" value="Hikeshi-like_N"/>
</dbReference>
<dbReference type="GO" id="GO:0005634">
    <property type="term" value="C:nucleus"/>
    <property type="evidence" value="ECO:0007669"/>
    <property type="project" value="TreeGrafter"/>
</dbReference>
<accession>B6ABM4</accession>
<dbReference type="eggNOG" id="KOG4067">
    <property type="taxonomic scope" value="Eukaryota"/>
</dbReference>
<evidence type="ECO:0000259" key="2">
    <source>
        <dbReference type="Pfam" id="PF05603"/>
    </source>
</evidence>
<protein>
    <submittedName>
        <fullName evidence="4">Uncharacterized protein</fullName>
    </submittedName>
</protein>
<evidence type="ECO:0000259" key="3">
    <source>
        <dbReference type="Pfam" id="PF21057"/>
    </source>
</evidence>
<dbReference type="STRING" id="441375.B6ABM4"/>
<sequence>MTFGILVPGRAVSAPVQESECRWIAELPQPSTIHNLTIFLNQPLPTDQCGAGIYYSFAPFTSWEFLGVITNVRPSDMFTTGWPFLPDIMNLATVRIGITIELSSELIVKVENKPPIDINKEIAKKIALNLFRFIESFNGNNTNSSECIRVPQMVLDRWFVKFEEKYNRDPYFYMNTN</sequence>
<evidence type="ECO:0000256" key="1">
    <source>
        <dbReference type="ARBA" id="ARBA00006623"/>
    </source>
</evidence>
<comment type="similarity">
    <text evidence="1">Belongs to the OPI10 family.</text>
</comment>
<keyword evidence="5" id="KW-1185">Reference proteome</keyword>
<name>B6ABM4_CRYMR</name>
<dbReference type="GO" id="GO:0005829">
    <property type="term" value="C:cytosol"/>
    <property type="evidence" value="ECO:0007669"/>
    <property type="project" value="TreeGrafter"/>
</dbReference>
<feature type="domain" description="Hikeshi-like N-terminal" evidence="2">
    <location>
        <begin position="7"/>
        <end position="78"/>
    </location>
</feature>
<feature type="domain" description="Hikeshi-like C-terminal" evidence="3">
    <location>
        <begin position="120"/>
        <end position="173"/>
    </location>
</feature>
<dbReference type="Pfam" id="PF21057">
    <property type="entry name" value="Hikeshi-like_C"/>
    <property type="match status" value="1"/>
</dbReference>
<dbReference type="GeneID" id="6994913"/>
<dbReference type="VEuPathDB" id="CryptoDB:CMU_027860"/>
<dbReference type="InterPro" id="IPR031318">
    <property type="entry name" value="OPI10"/>
</dbReference>
<dbReference type="AlphaFoldDB" id="B6ABM4"/>
<dbReference type="GO" id="GO:0061608">
    <property type="term" value="F:nuclear import signal receptor activity"/>
    <property type="evidence" value="ECO:0007669"/>
    <property type="project" value="TreeGrafter"/>
</dbReference>
<proteinExistence type="inferred from homology"/>
<reference evidence="4" key="1">
    <citation type="submission" date="2008-06" db="EMBL/GenBank/DDBJ databases">
        <authorList>
            <person name="Lorenzi H."/>
            <person name="Inman J."/>
            <person name="Miller J."/>
            <person name="Schobel S."/>
            <person name="Amedeo P."/>
            <person name="Caler E.V."/>
            <person name="da Silva J."/>
        </authorList>
    </citation>
    <scope>NUCLEOTIDE SEQUENCE [LARGE SCALE GENOMIC DNA]</scope>
    <source>
        <strain evidence="4">RN66</strain>
    </source>
</reference>
<dbReference type="PANTHER" id="PTHR12925">
    <property type="entry name" value="HIKESHI FAMILY MEMBER"/>
    <property type="match status" value="1"/>
</dbReference>
<dbReference type="PANTHER" id="PTHR12925:SF0">
    <property type="entry name" value="PROTEIN HIKESHI"/>
    <property type="match status" value="1"/>
</dbReference>
<dbReference type="GO" id="GO:0006606">
    <property type="term" value="P:protein import into nucleus"/>
    <property type="evidence" value="ECO:0007669"/>
    <property type="project" value="TreeGrafter"/>
</dbReference>
<dbReference type="InterPro" id="IPR048364">
    <property type="entry name" value="Hikeshi-like_C"/>
</dbReference>
<dbReference type="Pfam" id="PF05603">
    <property type="entry name" value="Hikeshi-like_N"/>
    <property type="match status" value="1"/>
</dbReference>
<evidence type="ECO:0000313" key="4">
    <source>
        <dbReference type="EMBL" id="EEA05776.1"/>
    </source>
</evidence>
<dbReference type="EMBL" id="DS989727">
    <property type="protein sequence ID" value="EEA05776.1"/>
    <property type="molecule type" value="Genomic_DNA"/>
</dbReference>
<gene>
    <name evidence="4" type="ORF">CMU_027860</name>
</gene>
<dbReference type="Proteomes" id="UP000001460">
    <property type="component" value="Unassembled WGS sequence"/>
</dbReference>
<evidence type="ECO:0000313" key="5">
    <source>
        <dbReference type="Proteomes" id="UP000001460"/>
    </source>
</evidence>